<dbReference type="Proteomes" id="UP000282388">
    <property type="component" value="Unassembled WGS sequence"/>
</dbReference>
<organism evidence="2 3">
    <name type="scientific">Acinetobacter tianfuensis</name>
    <dbReference type="NCBI Taxonomy" id="2419603"/>
    <lineage>
        <taxon>Bacteria</taxon>
        <taxon>Pseudomonadati</taxon>
        <taxon>Pseudomonadota</taxon>
        <taxon>Gammaproteobacteria</taxon>
        <taxon>Moraxellales</taxon>
        <taxon>Moraxellaceae</taxon>
        <taxon>Acinetobacter</taxon>
    </lineage>
</organism>
<feature type="transmembrane region" description="Helical" evidence="1">
    <location>
        <begin position="5"/>
        <end position="23"/>
    </location>
</feature>
<keyword evidence="1" id="KW-0812">Transmembrane</keyword>
<comment type="caution">
    <text evidence="2">The sequence shown here is derived from an EMBL/GenBank/DDBJ whole genome shotgun (WGS) entry which is preliminary data.</text>
</comment>
<evidence type="ECO:0000313" key="3">
    <source>
        <dbReference type="Proteomes" id="UP000282388"/>
    </source>
</evidence>
<dbReference type="AlphaFoldDB" id="A0A3A8E3F0"/>
<evidence type="ECO:0000256" key="1">
    <source>
        <dbReference type="SAM" id="Phobius"/>
    </source>
</evidence>
<keyword evidence="3" id="KW-1185">Reference proteome</keyword>
<evidence type="ECO:0000313" key="2">
    <source>
        <dbReference type="EMBL" id="RKG29195.1"/>
    </source>
</evidence>
<gene>
    <name evidence="2" type="ORF">D7V32_16105</name>
</gene>
<name>A0A3A8E3F0_9GAMM</name>
<accession>A0A3A8E3F0</accession>
<reference evidence="2 3" key="1">
    <citation type="submission" date="2018-09" db="EMBL/GenBank/DDBJ databases">
        <title>The draft genome of Acinetobacter spp. strains.</title>
        <authorList>
            <person name="Qin J."/>
            <person name="Feng Y."/>
            <person name="Zong Z."/>
        </authorList>
    </citation>
    <scope>NUCLEOTIDE SEQUENCE [LARGE SCALE GENOMIC DNA]</scope>
    <source>
        <strain evidence="2 3">WCHAc060012</strain>
    </source>
</reference>
<feature type="transmembrane region" description="Helical" evidence="1">
    <location>
        <begin position="68"/>
        <end position="88"/>
    </location>
</feature>
<feature type="transmembrane region" description="Helical" evidence="1">
    <location>
        <begin position="29"/>
        <end position="47"/>
    </location>
</feature>
<keyword evidence="1" id="KW-1133">Transmembrane helix</keyword>
<dbReference type="EMBL" id="RAXV01000053">
    <property type="protein sequence ID" value="RKG29195.1"/>
    <property type="molecule type" value="Genomic_DNA"/>
</dbReference>
<dbReference type="OrthoDB" id="6694283at2"/>
<keyword evidence="1" id="KW-0472">Membrane</keyword>
<proteinExistence type="predicted"/>
<protein>
    <submittedName>
        <fullName evidence="2">Uncharacterized protein</fullName>
    </submittedName>
</protein>
<sequence length="94" mass="11572">MSIHALFACFSFYSAVYLIYRFFAVQSEPLYLVFAVILFICSWLVVPSHNSRKRRNFDQTMQMGWDSILFDPLIFWWRLFMLPIRLFFRFWLHD</sequence>